<name>A0AAV3YKE6_9GAST</name>
<gene>
    <name evidence="1" type="ORF">PoB_000901400</name>
</gene>
<dbReference type="EMBL" id="BLXT01000992">
    <property type="protein sequence ID" value="GFN82508.1"/>
    <property type="molecule type" value="Genomic_DNA"/>
</dbReference>
<proteinExistence type="predicted"/>
<evidence type="ECO:0000313" key="1">
    <source>
        <dbReference type="EMBL" id="GFN82508.1"/>
    </source>
</evidence>
<dbReference type="AlphaFoldDB" id="A0AAV3YKE6"/>
<accession>A0AAV3YKE6</accession>
<reference evidence="1 2" key="1">
    <citation type="journal article" date="2021" name="Elife">
        <title>Chloroplast acquisition without the gene transfer in kleptoplastic sea slugs, Plakobranchus ocellatus.</title>
        <authorList>
            <person name="Maeda T."/>
            <person name="Takahashi S."/>
            <person name="Yoshida T."/>
            <person name="Shimamura S."/>
            <person name="Takaki Y."/>
            <person name="Nagai Y."/>
            <person name="Toyoda A."/>
            <person name="Suzuki Y."/>
            <person name="Arimoto A."/>
            <person name="Ishii H."/>
            <person name="Satoh N."/>
            <person name="Nishiyama T."/>
            <person name="Hasebe M."/>
            <person name="Maruyama T."/>
            <person name="Minagawa J."/>
            <person name="Obokata J."/>
            <person name="Shigenobu S."/>
        </authorList>
    </citation>
    <scope>NUCLEOTIDE SEQUENCE [LARGE SCALE GENOMIC DNA]</scope>
</reference>
<sequence>MSDSRNDYSLGKIKPSYRKNIESATTEQSRAAFHKSGIRVSDFDRVSTKVSTSHVDGKLCWPRNISFFQKLMKSPGSWLEGPCRAMGSLDGRRELQPPQSGKFLIALGAGAPSKVPPTPSS</sequence>
<dbReference type="Proteomes" id="UP000735302">
    <property type="component" value="Unassembled WGS sequence"/>
</dbReference>
<comment type="caution">
    <text evidence="1">The sequence shown here is derived from an EMBL/GenBank/DDBJ whole genome shotgun (WGS) entry which is preliminary data.</text>
</comment>
<organism evidence="1 2">
    <name type="scientific">Plakobranchus ocellatus</name>
    <dbReference type="NCBI Taxonomy" id="259542"/>
    <lineage>
        <taxon>Eukaryota</taxon>
        <taxon>Metazoa</taxon>
        <taxon>Spiralia</taxon>
        <taxon>Lophotrochozoa</taxon>
        <taxon>Mollusca</taxon>
        <taxon>Gastropoda</taxon>
        <taxon>Heterobranchia</taxon>
        <taxon>Euthyneura</taxon>
        <taxon>Panpulmonata</taxon>
        <taxon>Sacoglossa</taxon>
        <taxon>Placobranchoidea</taxon>
        <taxon>Plakobranchidae</taxon>
        <taxon>Plakobranchus</taxon>
    </lineage>
</organism>
<keyword evidence="2" id="KW-1185">Reference proteome</keyword>
<protein>
    <submittedName>
        <fullName evidence="1">Uncharacterized protein</fullName>
    </submittedName>
</protein>
<evidence type="ECO:0000313" key="2">
    <source>
        <dbReference type="Proteomes" id="UP000735302"/>
    </source>
</evidence>